<gene>
    <name evidence="2" type="ORF">C7455_103272</name>
</gene>
<comment type="caution">
    <text evidence="2">The sequence shown here is derived from an EMBL/GenBank/DDBJ whole genome shotgun (WGS) entry which is preliminary data.</text>
</comment>
<dbReference type="Proteomes" id="UP000245708">
    <property type="component" value="Unassembled WGS sequence"/>
</dbReference>
<keyword evidence="1" id="KW-0812">Transmembrane</keyword>
<protein>
    <submittedName>
        <fullName evidence="2">Uncharacterized protein</fullName>
    </submittedName>
</protein>
<name>A0A316GJI6_9RHOB</name>
<evidence type="ECO:0000256" key="1">
    <source>
        <dbReference type="SAM" id="Phobius"/>
    </source>
</evidence>
<keyword evidence="1" id="KW-1133">Transmembrane helix</keyword>
<organism evidence="2 3">
    <name type="scientific">Roseicyclus mahoneyensis</name>
    <dbReference type="NCBI Taxonomy" id="164332"/>
    <lineage>
        <taxon>Bacteria</taxon>
        <taxon>Pseudomonadati</taxon>
        <taxon>Pseudomonadota</taxon>
        <taxon>Alphaproteobacteria</taxon>
        <taxon>Rhodobacterales</taxon>
        <taxon>Roseobacteraceae</taxon>
        <taxon>Roseicyclus</taxon>
    </lineage>
</organism>
<reference evidence="2 3" key="1">
    <citation type="submission" date="2018-05" db="EMBL/GenBank/DDBJ databases">
        <title>Genomic Encyclopedia of Type Strains, Phase IV (KMG-IV): sequencing the most valuable type-strain genomes for metagenomic binning, comparative biology and taxonomic classification.</title>
        <authorList>
            <person name="Goeker M."/>
        </authorList>
    </citation>
    <scope>NUCLEOTIDE SEQUENCE [LARGE SCALE GENOMIC DNA]</scope>
    <source>
        <strain evidence="2 3">DSM 16097</strain>
    </source>
</reference>
<evidence type="ECO:0000313" key="2">
    <source>
        <dbReference type="EMBL" id="PWK61072.1"/>
    </source>
</evidence>
<dbReference type="EMBL" id="QGGW01000003">
    <property type="protein sequence ID" value="PWK61072.1"/>
    <property type="molecule type" value="Genomic_DNA"/>
</dbReference>
<keyword evidence="1" id="KW-0472">Membrane</keyword>
<evidence type="ECO:0000313" key="3">
    <source>
        <dbReference type="Proteomes" id="UP000245708"/>
    </source>
</evidence>
<keyword evidence="3" id="KW-1185">Reference proteome</keyword>
<dbReference type="AlphaFoldDB" id="A0A316GJI6"/>
<sequence>MASRRKEARARRAREGLSGDRARHRLELKVMGAVFALIAVAGVVWWMG</sequence>
<proteinExistence type="predicted"/>
<feature type="transmembrane region" description="Helical" evidence="1">
    <location>
        <begin position="30"/>
        <end position="47"/>
    </location>
</feature>
<accession>A0A316GJI6</accession>